<dbReference type="AlphaFoldDB" id="A0A7W5DYC0"/>
<gene>
    <name evidence="1" type="ORF">FHS27_002288</name>
</gene>
<dbReference type="Proteomes" id="UP000536179">
    <property type="component" value="Unassembled WGS sequence"/>
</dbReference>
<evidence type="ECO:0000313" key="2">
    <source>
        <dbReference type="Proteomes" id="UP000536179"/>
    </source>
</evidence>
<reference evidence="1 2" key="1">
    <citation type="submission" date="2020-08" db="EMBL/GenBank/DDBJ databases">
        <title>Genomic Encyclopedia of Type Strains, Phase III (KMG-III): the genomes of soil and plant-associated and newly described type strains.</title>
        <authorList>
            <person name="Whitman W."/>
        </authorList>
    </citation>
    <scope>NUCLEOTIDE SEQUENCE [LARGE SCALE GENOMIC DNA]</scope>
    <source>
        <strain evidence="1 2">CECT 8075</strain>
    </source>
</reference>
<accession>A0A7W5DYC0</accession>
<comment type="caution">
    <text evidence="1">The sequence shown here is derived from an EMBL/GenBank/DDBJ whole genome shotgun (WGS) entry which is preliminary data.</text>
</comment>
<sequence length="73" mass="8060">MPVLVETDLRTDRYLTRSTGSTAGHGRLVPFQSAVIHTDTSKLLASLISPSSTKVFDDLDNFHQLQGTQCVWV</sequence>
<keyword evidence="2" id="KW-1185">Reference proteome</keyword>
<name>A0A7W5DYC0_9BACT</name>
<dbReference type="EMBL" id="JACHXU010000006">
    <property type="protein sequence ID" value="MBB3206479.1"/>
    <property type="molecule type" value="Genomic_DNA"/>
</dbReference>
<organism evidence="1 2">
    <name type="scientific">Aporhodopirellula rubra</name>
    <dbReference type="NCBI Taxonomy" id="980271"/>
    <lineage>
        <taxon>Bacteria</taxon>
        <taxon>Pseudomonadati</taxon>
        <taxon>Planctomycetota</taxon>
        <taxon>Planctomycetia</taxon>
        <taxon>Pirellulales</taxon>
        <taxon>Pirellulaceae</taxon>
        <taxon>Aporhodopirellula</taxon>
    </lineage>
</organism>
<protein>
    <submittedName>
        <fullName evidence="1">Uncharacterized protein</fullName>
    </submittedName>
</protein>
<proteinExistence type="predicted"/>
<evidence type="ECO:0000313" key="1">
    <source>
        <dbReference type="EMBL" id="MBB3206479.1"/>
    </source>
</evidence>